<organism evidence="1 2">
    <name type="scientific">Mycena venus</name>
    <dbReference type="NCBI Taxonomy" id="2733690"/>
    <lineage>
        <taxon>Eukaryota</taxon>
        <taxon>Fungi</taxon>
        <taxon>Dikarya</taxon>
        <taxon>Basidiomycota</taxon>
        <taxon>Agaricomycotina</taxon>
        <taxon>Agaricomycetes</taxon>
        <taxon>Agaricomycetidae</taxon>
        <taxon>Agaricales</taxon>
        <taxon>Marasmiineae</taxon>
        <taxon>Mycenaceae</taxon>
        <taxon>Mycena</taxon>
    </lineage>
</organism>
<dbReference type="OrthoDB" id="10345517at2759"/>
<name>A0A8H6XCJ5_9AGAR</name>
<reference evidence="1" key="1">
    <citation type="submission" date="2020-05" db="EMBL/GenBank/DDBJ databases">
        <title>Mycena genomes resolve the evolution of fungal bioluminescence.</title>
        <authorList>
            <person name="Tsai I.J."/>
        </authorList>
    </citation>
    <scope>NUCLEOTIDE SEQUENCE</scope>
    <source>
        <strain evidence="1">CCC161011</strain>
    </source>
</reference>
<evidence type="ECO:0000313" key="2">
    <source>
        <dbReference type="Proteomes" id="UP000620124"/>
    </source>
</evidence>
<gene>
    <name evidence="1" type="ORF">MVEN_02083600</name>
</gene>
<sequence>MQSIINEMATLVWPHVRGALIERIGEKVMEIVEGDGSEDTAEKFKLNEWLRSPYALGIRDSDALEKELTQIIYKTTAEKALAEKALADQLKRGKEQAAKTKTELDKMYQQHLKTKNRIDEVNRIIIPAGPNANPDDVVNQITTAIPQLKDFKPTRGSLKIYVSTFTNQFFPAIAPVPQPQIAGVMISWQKYQAKQLADLGVELYKFLAY</sequence>
<proteinExistence type="predicted"/>
<protein>
    <submittedName>
        <fullName evidence="1">Uncharacterized protein</fullName>
    </submittedName>
</protein>
<dbReference type="Proteomes" id="UP000620124">
    <property type="component" value="Unassembled WGS sequence"/>
</dbReference>
<dbReference type="EMBL" id="JACAZI010000021">
    <property type="protein sequence ID" value="KAF7338573.1"/>
    <property type="molecule type" value="Genomic_DNA"/>
</dbReference>
<keyword evidence="2" id="KW-1185">Reference proteome</keyword>
<dbReference type="AlphaFoldDB" id="A0A8H6XCJ5"/>
<accession>A0A8H6XCJ5</accession>
<comment type="caution">
    <text evidence="1">The sequence shown here is derived from an EMBL/GenBank/DDBJ whole genome shotgun (WGS) entry which is preliminary data.</text>
</comment>
<evidence type="ECO:0000313" key="1">
    <source>
        <dbReference type="EMBL" id="KAF7338573.1"/>
    </source>
</evidence>